<dbReference type="VEuPathDB" id="FungiDB:Z518_00547"/>
<dbReference type="HOGENOM" id="CLU_081631_2_2_1"/>
<organism evidence="2 3">
    <name type="scientific">Rhinocladiella mackenziei CBS 650.93</name>
    <dbReference type="NCBI Taxonomy" id="1442369"/>
    <lineage>
        <taxon>Eukaryota</taxon>
        <taxon>Fungi</taxon>
        <taxon>Dikarya</taxon>
        <taxon>Ascomycota</taxon>
        <taxon>Pezizomycotina</taxon>
        <taxon>Eurotiomycetes</taxon>
        <taxon>Chaetothyriomycetidae</taxon>
        <taxon>Chaetothyriales</taxon>
        <taxon>Herpotrichiellaceae</taxon>
        <taxon>Rhinocladiella</taxon>
    </lineage>
</organism>
<dbReference type="PROSITE" id="PS51725">
    <property type="entry name" value="ABM"/>
    <property type="match status" value="1"/>
</dbReference>
<dbReference type="AlphaFoldDB" id="A0A0D2G488"/>
<keyword evidence="3" id="KW-1185">Reference proteome</keyword>
<dbReference type="OrthoDB" id="3830579at2759"/>
<sequence>MAPATEIVFLPLKEGDKPEDGTTESGQKFAELAQTILAQEGCQFLSFGRQVEHPNICNLFINWDAVDYHTKFIASPEYKPFFEKILSVIDGNPSFYHVHFDPHPPNKALVGTEPMATEIITAYFPLDYSPEDQKTFDDGMKTFASVFEGSANGFIGAFGGWVVEELDIPNTSEKGKVYVALIGWTSVEAHMKCRETQTFKDNVHYLRGAKDLKAINVFHVPSQEVLKA</sequence>
<dbReference type="Proteomes" id="UP000053617">
    <property type="component" value="Unassembled WGS sequence"/>
</dbReference>
<evidence type="ECO:0000313" key="3">
    <source>
        <dbReference type="Proteomes" id="UP000053617"/>
    </source>
</evidence>
<dbReference type="EMBL" id="KN847475">
    <property type="protein sequence ID" value="KIX09467.1"/>
    <property type="molecule type" value="Genomic_DNA"/>
</dbReference>
<reference evidence="2 3" key="1">
    <citation type="submission" date="2015-01" db="EMBL/GenBank/DDBJ databases">
        <title>The Genome Sequence of Rhinocladiella mackenzie CBS 650.93.</title>
        <authorList>
            <consortium name="The Broad Institute Genomics Platform"/>
            <person name="Cuomo C."/>
            <person name="de Hoog S."/>
            <person name="Gorbushina A."/>
            <person name="Stielow B."/>
            <person name="Teixiera M."/>
            <person name="Abouelleil A."/>
            <person name="Chapman S.B."/>
            <person name="Priest M."/>
            <person name="Young S.K."/>
            <person name="Wortman J."/>
            <person name="Nusbaum C."/>
            <person name="Birren B."/>
        </authorList>
    </citation>
    <scope>NUCLEOTIDE SEQUENCE [LARGE SCALE GENOMIC DNA]</scope>
    <source>
        <strain evidence="2 3">CBS 650.93</strain>
    </source>
</reference>
<dbReference type="InterPro" id="IPR011008">
    <property type="entry name" value="Dimeric_a/b-barrel"/>
</dbReference>
<accession>A0A0D2G488</accession>
<evidence type="ECO:0000259" key="1">
    <source>
        <dbReference type="PROSITE" id="PS51725"/>
    </source>
</evidence>
<dbReference type="Gene3D" id="3.30.70.100">
    <property type="match status" value="2"/>
</dbReference>
<dbReference type="GeneID" id="25288618"/>
<evidence type="ECO:0000313" key="2">
    <source>
        <dbReference type="EMBL" id="KIX09467.1"/>
    </source>
</evidence>
<protein>
    <recommendedName>
        <fullName evidence="1">ABM domain-containing protein</fullName>
    </recommendedName>
</protein>
<name>A0A0D2G488_9EURO</name>
<dbReference type="RefSeq" id="XP_013276603.1">
    <property type="nucleotide sequence ID" value="XM_013421149.1"/>
</dbReference>
<proteinExistence type="predicted"/>
<dbReference type="SUPFAM" id="SSF54909">
    <property type="entry name" value="Dimeric alpha+beta barrel"/>
    <property type="match status" value="1"/>
</dbReference>
<feature type="domain" description="ABM" evidence="1">
    <location>
        <begin position="4"/>
        <end position="98"/>
    </location>
</feature>
<dbReference type="STRING" id="1442369.A0A0D2G488"/>
<dbReference type="InterPro" id="IPR007138">
    <property type="entry name" value="ABM_dom"/>
</dbReference>
<gene>
    <name evidence="2" type="ORF">Z518_00547</name>
</gene>